<dbReference type="Pfam" id="PF12167">
    <property type="entry name" value="Arm-DNA-bind_2"/>
    <property type="match status" value="1"/>
</dbReference>
<dbReference type="Gene3D" id="1.10.150.130">
    <property type="match status" value="1"/>
</dbReference>
<evidence type="ECO:0000256" key="3">
    <source>
        <dbReference type="ARBA" id="ARBA00023125"/>
    </source>
</evidence>
<dbReference type="PROSITE" id="PS51898">
    <property type="entry name" value="TYR_RECOMBINASE"/>
    <property type="match status" value="1"/>
</dbReference>
<keyword evidence="4" id="KW-0233">DNA recombination</keyword>
<keyword evidence="3 5" id="KW-0238">DNA-binding</keyword>
<dbReference type="Gene3D" id="1.10.443.10">
    <property type="entry name" value="Intergrase catalytic core"/>
    <property type="match status" value="1"/>
</dbReference>
<feature type="domain" description="Tyr recombinase" evidence="6">
    <location>
        <begin position="198"/>
        <end position="388"/>
    </location>
</feature>
<dbReference type="CDD" id="cd01189">
    <property type="entry name" value="INT_ICEBs1_C_like"/>
    <property type="match status" value="1"/>
</dbReference>
<comment type="similarity">
    <text evidence="1">Belongs to the 'phage' integrase family.</text>
</comment>
<dbReference type="InterPro" id="IPR002104">
    <property type="entry name" value="Integrase_catalytic"/>
</dbReference>
<proteinExistence type="inferred from homology"/>
<dbReference type="InterPro" id="IPR050090">
    <property type="entry name" value="Tyrosine_recombinase_XerCD"/>
</dbReference>
<dbReference type="InterPro" id="IPR011010">
    <property type="entry name" value="DNA_brk_join_enz"/>
</dbReference>
<evidence type="ECO:0000256" key="4">
    <source>
        <dbReference type="ARBA" id="ARBA00023172"/>
    </source>
</evidence>
<evidence type="ECO:0000256" key="1">
    <source>
        <dbReference type="ARBA" id="ARBA00008857"/>
    </source>
</evidence>
<sequence>MGRGKSGAGVEVRTTSIRLRFYFEGKRRTETLNLKPTATNIQAAYRLAHEIRQDIDRGIFDYAATFPDSEYALARKRELEALQQNEELARKEAEERMPLFSDYVATWLATLACEKATADGYRTQLTNFWIAEFKAKRLDEIKHTDIAKAAAKKALEVSAKTVNNLLIPLRALFAAAVADDLVEKSPVDRVHNRKHQRPPIDPFEREEMEMIVTRMRECYPEVVYAYYEFAFSTGLRTSELIALRWGSIDWHRKKAMISRARVRHKDKGTKTHHAREIDLHERAIAALVVMKKHTLLKGMNEPVFCHPNGKPWPSDRIQREEYFYPVLKDLGLRQRRAYNTRHTYATLALMSGVNPAYVAKQLGHTDTTMLFKHYARWIEGADKGAEARKMDAALAKKLVLPESGTR</sequence>
<organism evidence="8 9">
    <name type="scientific">Rhizomicrobium electricum</name>
    <dbReference type="NCBI Taxonomy" id="480070"/>
    <lineage>
        <taxon>Bacteria</taxon>
        <taxon>Pseudomonadati</taxon>
        <taxon>Pseudomonadota</taxon>
        <taxon>Alphaproteobacteria</taxon>
        <taxon>Micropepsales</taxon>
        <taxon>Micropepsaceae</taxon>
        <taxon>Rhizomicrobium</taxon>
    </lineage>
</organism>
<accession>A0ABP3QCS4</accession>
<evidence type="ECO:0000313" key="9">
    <source>
        <dbReference type="Proteomes" id="UP001499951"/>
    </source>
</evidence>
<feature type="domain" description="Core-binding (CB)" evidence="7">
    <location>
        <begin position="98"/>
        <end position="177"/>
    </location>
</feature>
<keyword evidence="2" id="KW-0229">DNA integration</keyword>
<dbReference type="PANTHER" id="PTHR30349:SF64">
    <property type="entry name" value="PROPHAGE INTEGRASE INTD-RELATED"/>
    <property type="match status" value="1"/>
</dbReference>
<dbReference type="PANTHER" id="PTHR30349">
    <property type="entry name" value="PHAGE INTEGRASE-RELATED"/>
    <property type="match status" value="1"/>
</dbReference>
<dbReference type="PROSITE" id="PS51900">
    <property type="entry name" value="CB"/>
    <property type="match status" value="1"/>
</dbReference>
<dbReference type="Pfam" id="PF02899">
    <property type="entry name" value="Phage_int_SAM_1"/>
    <property type="match status" value="1"/>
</dbReference>
<evidence type="ECO:0000256" key="5">
    <source>
        <dbReference type="PROSITE-ProRule" id="PRU01248"/>
    </source>
</evidence>
<reference evidence="9" key="1">
    <citation type="journal article" date="2019" name="Int. J. Syst. Evol. Microbiol.">
        <title>The Global Catalogue of Microorganisms (GCM) 10K type strain sequencing project: providing services to taxonomists for standard genome sequencing and annotation.</title>
        <authorList>
            <consortium name="The Broad Institute Genomics Platform"/>
            <consortium name="The Broad Institute Genome Sequencing Center for Infectious Disease"/>
            <person name="Wu L."/>
            <person name="Ma J."/>
        </authorList>
    </citation>
    <scope>NUCLEOTIDE SEQUENCE [LARGE SCALE GENOMIC DNA]</scope>
    <source>
        <strain evidence="9">JCM 15089</strain>
    </source>
</reference>
<dbReference type="InterPro" id="IPR004107">
    <property type="entry name" value="Integrase_SAM-like_N"/>
</dbReference>
<comment type="caution">
    <text evidence="8">The sequence shown here is derived from an EMBL/GenBank/DDBJ whole genome shotgun (WGS) entry which is preliminary data.</text>
</comment>
<dbReference type="InterPro" id="IPR013762">
    <property type="entry name" value="Integrase-like_cat_sf"/>
</dbReference>
<dbReference type="InterPro" id="IPR010998">
    <property type="entry name" value="Integrase_recombinase_N"/>
</dbReference>
<dbReference type="Pfam" id="PF00589">
    <property type="entry name" value="Phage_integrase"/>
    <property type="match status" value="1"/>
</dbReference>
<protein>
    <submittedName>
        <fullName evidence="8">Site-specific integrase</fullName>
    </submittedName>
</protein>
<dbReference type="Proteomes" id="UP001499951">
    <property type="component" value="Unassembled WGS sequence"/>
</dbReference>
<dbReference type="RefSeq" id="WP_166929065.1">
    <property type="nucleotide sequence ID" value="NZ_BAAADD010000011.1"/>
</dbReference>
<dbReference type="InterPro" id="IPR022000">
    <property type="entry name" value="Min27-like_integrase_DNA_bind"/>
</dbReference>
<evidence type="ECO:0000313" key="8">
    <source>
        <dbReference type="EMBL" id="GAA0584532.1"/>
    </source>
</evidence>
<gene>
    <name evidence="8" type="ORF">GCM10008942_36810</name>
</gene>
<evidence type="ECO:0000259" key="7">
    <source>
        <dbReference type="PROSITE" id="PS51900"/>
    </source>
</evidence>
<dbReference type="InterPro" id="IPR044068">
    <property type="entry name" value="CB"/>
</dbReference>
<evidence type="ECO:0000256" key="2">
    <source>
        <dbReference type="ARBA" id="ARBA00022908"/>
    </source>
</evidence>
<evidence type="ECO:0000259" key="6">
    <source>
        <dbReference type="PROSITE" id="PS51898"/>
    </source>
</evidence>
<dbReference type="SUPFAM" id="SSF56349">
    <property type="entry name" value="DNA breaking-rejoining enzymes"/>
    <property type="match status" value="1"/>
</dbReference>
<dbReference type="EMBL" id="BAAADD010000011">
    <property type="protein sequence ID" value="GAA0584532.1"/>
    <property type="molecule type" value="Genomic_DNA"/>
</dbReference>
<keyword evidence="9" id="KW-1185">Reference proteome</keyword>
<name>A0ABP3QCS4_9PROT</name>